<dbReference type="InterPro" id="IPR055414">
    <property type="entry name" value="LRR_R13L4/SHOC2-like"/>
</dbReference>
<dbReference type="PRINTS" id="PR00364">
    <property type="entry name" value="DISEASERSIST"/>
</dbReference>
<dbReference type="InterPro" id="IPR036388">
    <property type="entry name" value="WH-like_DNA-bd_sf"/>
</dbReference>
<evidence type="ECO:0000313" key="9">
    <source>
        <dbReference type="EMBL" id="AEI87114.1"/>
    </source>
</evidence>
<keyword evidence="1" id="KW-0677">Repeat</keyword>
<dbReference type="Pfam" id="PF23559">
    <property type="entry name" value="WHD_DRP"/>
    <property type="match status" value="1"/>
</dbReference>
<dbReference type="Pfam" id="PF18052">
    <property type="entry name" value="Rx_N"/>
    <property type="match status" value="1"/>
</dbReference>
<dbReference type="GO" id="GO:0006952">
    <property type="term" value="P:defense response"/>
    <property type="evidence" value="ECO:0007669"/>
    <property type="project" value="UniProtKB-KW"/>
</dbReference>
<dbReference type="InterPro" id="IPR058922">
    <property type="entry name" value="WHD_DRP"/>
</dbReference>
<dbReference type="Gene3D" id="3.40.50.300">
    <property type="entry name" value="P-loop containing nucleotide triphosphate hydrolases"/>
    <property type="match status" value="2"/>
</dbReference>
<dbReference type="SUPFAM" id="SSF52047">
    <property type="entry name" value="RNI-like"/>
    <property type="match status" value="1"/>
</dbReference>
<dbReference type="SUPFAM" id="SSF52058">
    <property type="entry name" value="L domain-like"/>
    <property type="match status" value="1"/>
</dbReference>
<keyword evidence="3" id="KW-0611">Plant defense</keyword>
<dbReference type="InterPro" id="IPR002182">
    <property type="entry name" value="NB-ARC"/>
</dbReference>
<evidence type="ECO:0000259" key="7">
    <source>
        <dbReference type="Pfam" id="PF23559"/>
    </source>
</evidence>
<protein>
    <submittedName>
        <fullName evidence="9">CC-NBS-LRR resistance-like protein</fullName>
    </submittedName>
</protein>
<dbReference type="Gene3D" id="3.80.10.10">
    <property type="entry name" value="Ribonuclease Inhibitor"/>
    <property type="match status" value="2"/>
</dbReference>
<dbReference type="Pfam" id="PF00931">
    <property type="entry name" value="NB-ARC"/>
    <property type="match status" value="1"/>
</dbReference>
<feature type="domain" description="Disease resistance protein winged helix" evidence="7">
    <location>
        <begin position="242"/>
        <end position="310"/>
    </location>
</feature>
<feature type="domain" description="Disease resistance R13L4/SHOC-2-like LRR" evidence="8">
    <location>
        <begin position="386"/>
        <end position="703"/>
    </location>
</feature>
<feature type="domain" description="NB-ARC" evidence="5">
    <location>
        <begin position="136"/>
        <end position="218"/>
    </location>
</feature>
<dbReference type="Gene3D" id="1.10.10.10">
    <property type="entry name" value="Winged helix-like DNA-binding domain superfamily/Winged helix DNA-binding domain"/>
    <property type="match status" value="1"/>
</dbReference>
<dbReference type="GO" id="GO:0051707">
    <property type="term" value="P:response to other organism"/>
    <property type="evidence" value="ECO:0007669"/>
    <property type="project" value="UniProtKB-ARBA"/>
</dbReference>
<evidence type="ECO:0000256" key="4">
    <source>
        <dbReference type="ARBA" id="ARBA00022840"/>
    </source>
</evidence>
<reference evidence="9" key="1">
    <citation type="submission" date="2010-11" db="EMBL/GenBank/DDBJ databases">
        <title>A new analysis of disease-resistance gene analogues in sugar beet genome.</title>
        <authorList>
            <person name="Zhang C.-L."/>
            <person name="Jiang X.-C."/>
            <person name="Xu D.-C."/>
            <person name="Mcgrath M.J."/>
        </authorList>
    </citation>
    <scope>NUCLEOTIDE SEQUENCE</scope>
</reference>
<accession>I6M4E0</accession>
<evidence type="ECO:0000259" key="6">
    <source>
        <dbReference type="Pfam" id="PF18052"/>
    </source>
</evidence>
<proteinExistence type="predicted"/>
<evidence type="ECO:0000259" key="8">
    <source>
        <dbReference type="Pfam" id="PF23598"/>
    </source>
</evidence>
<evidence type="ECO:0000256" key="2">
    <source>
        <dbReference type="ARBA" id="ARBA00022741"/>
    </source>
</evidence>
<dbReference type="GO" id="GO:0043531">
    <property type="term" value="F:ADP binding"/>
    <property type="evidence" value="ECO:0007669"/>
    <property type="project" value="InterPro"/>
</dbReference>
<dbReference type="AlphaFoldDB" id="I6M4E0"/>
<name>I6M4E0_BETVV</name>
<dbReference type="PANTHER" id="PTHR36766:SF51">
    <property type="entry name" value="DISEASE RESISTANCE RPP13-LIKE PROTEIN 1"/>
    <property type="match status" value="1"/>
</dbReference>
<dbReference type="Pfam" id="PF23598">
    <property type="entry name" value="LRR_14"/>
    <property type="match status" value="1"/>
</dbReference>
<organism evidence="9">
    <name type="scientific">Beta vulgaris subsp. vulgaris</name>
    <name type="common">Beet</name>
    <dbReference type="NCBI Taxonomy" id="3555"/>
    <lineage>
        <taxon>Eukaryota</taxon>
        <taxon>Viridiplantae</taxon>
        <taxon>Streptophyta</taxon>
        <taxon>Embryophyta</taxon>
        <taxon>Tracheophyta</taxon>
        <taxon>Spermatophyta</taxon>
        <taxon>Magnoliopsida</taxon>
        <taxon>eudicotyledons</taxon>
        <taxon>Gunneridae</taxon>
        <taxon>Pentapetalae</taxon>
        <taxon>Caryophyllales</taxon>
        <taxon>Chenopodiaceae</taxon>
        <taxon>Betoideae</taxon>
        <taxon>Beta</taxon>
    </lineage>
</organism>
<dbReference type="Gene3D" id="1.20.5.4130">
    <property type="match status" value="1"/>
</dbReference>
<evidence type="ECO:0000259" key="5">
    <source>
        <dbReference type="Pfam" id="PF00931"/>
    </source>
</evidence>
<dbReference type="GO" id="GO:0005524">
    <property type="term" value="F:ATP binding"/>
    <property type="evidence" value="ECO:0007669"/>
    <property type="project" value="UniProtKB-KW"/>
</dbReference>
<gene>
    <name evidence="9" type="primary">CNL1</name>
</gene>
<sequence length="924" mass="106018">MNNNNNKLVIMWLDELQDLAYDLDDILDEICTEAQLSESPIENEDKPDFGVKDRNEVKGWRKSESTSLVCEPHVYGRDEEKDKIIDLLLDDGGNCSDFCVIPIVGKGGIGKTTLSQLVYNDERVKKHFDTKAWAQVALHEALVDKRYFIVFDDVWSEKYEDWNSLRIPLRAGTKGSRILVTTRSRISASIMGTSRIHFSLEPLSDNDCWNLLQQHAFDGVDVTTNPNIVILEVKRCFAYCSILPKDYEFQEREVILFWMADGLLLHQESKKHMEDLGHDYFHGLVSRSFFEPSKIDDSRYKMHDLVNDLAQWAAGDICLRLDDMEKTLVCGPDNRIRHLSFIRRKHETVTRFEDRRDITSLRTFASFSLNYCGWSFLARNIGIDLIPKFGVLRVLSLSWYYIMKLPDSIGDLKHLRYLDISGTKVKELPETIGNLCNLQTLLLAHCELLEKLPTSTRKLVNLRHLDISETTSLQEMPVGIGTLVNLKTLSRFIVGNVDGRGIGELKNLRNLRGLLFVSRLDNVVSIKDALQTRLDDKLDLSGLQIEWARNFDLRDGEFEKNLLTLLRPPKKLKEYRLNCYGGEDFPSWLGEPSFTNMVTLTLKDCKNCRFLPSLGKLPSLKKLHIEGITRVKSVGVEFYGENCSKPFPSLKTLHFQRMEEWEEWFPPRVDESFPNLEKLLVINCPSLRKELPMHLPSLKKLEISKCLQLVVSPLSFPVLRELKIRECQAIVPEPATIDISNLKTLEIFQISELICLKEELIAQFTKLDTLHIENCMELASLWCCEKTLEEGLPLLHNLVIVNCPKLLFFPCEFQREQQRQMLFHGKLESLTLQGCEKLEILPLDLVNLRALSITNCSKLNSLFKNVLQSNIKKLNIRFCNSLESATEWISSCSSLVSLSISGCPSLLSIDQIPHTLQSMEIIKM</sequence>
<dbReference type="InterPro" id="IPR027417">
    <property type="entry name" value="P-loop_NTPase"/>
</dbReference>
<dbReference type="EMBL" id="HQ662157">
    <property type="protein sequence ID" value="AEI87114.1"/>
    <property type="molecule type" value="Genomic_DNA"/>
</dbReference>
<dbReference type="PANTHER" id="PTHR36766">
    <property type="entry name" value="PLANT BROAD-SPECTRUM MILDEW RESISTANCE PROTEIN RPW8"/>
    <property type="match status" value="1"/>
</dbReference>
<dbReference type="SUPFAM" id="SSF52540">
    <property type="entry name" value="P-loop containing nucleoside triphosphate hydrolases"/>
    <property type="match status" value="1"/>
</dbReference>
<keyword evidence="4" id="KW-0067">ATP-binding</keyword>
<evidence type="ECO:0000256" key="1">
    <source>
        <dbReference type="ARBA" id="ARBA00022737"/>
    </source>
</evidence>
<evidence type="ECO:0000256" key="3">
    <source>
        <dbReference type="ARBA" id="ARBA00022821"/>
    </source>
</evidence>
<feature type="domain" description="Disease resistance N-terminal" evidence="6">
    <location>
        <begin position="4"/>
        <end position="38"/>
    </location>
</feature>
<keyword evidence="2" id="KW-0547">Nucleotide-binding</keyword>
<dbReference type="InterPro" id="IPR041118">
    <property type="entry name" value="Rx_N"/>
</dbReference>
<dbReference type="InterPro" id="IPR032675">
    <property type="entry name" value="LRR_dom_sf"/>
</dbReference>